<dbReference type="CDD" id="cd06222">
    <property type="entry name" value="RNase_H_like"/>
    <property type="match status" value="1"/>
</dbReference>
<sequence>MDGSFLEHNVVEATTAKYVFQWLKNNGHQQGTIEMDSLLVVDMMKNRTSQDRNLKFIVDETANLVGNADFRYTHCYKEVNTVADHLAKLATM</sequence>
<dbReference type="Gene3D" id="3.30.420.10">
    <property type="entry name" value="Ribonuclease H-like superfamily/Ribonuclease H"/>
    <property type="match status" value="1"/>
</dbReference>
<dbReference type="Proteomes" id="UP001234989">
    <property type="component" value="Chromosome 1"/>
</dbReference>
<dbReference type="InterPro" id="IPR044730">
    <property type="entry name" value="RNase_H-like_dom_plant"/>
</dbReference>
<dbReference type="GO" id="GO:0004523">
    <property type="term" value="F:RNA-DNA hybrid ribonuclease activity"/>
    <property type="evidence" value="ECO:0007669"/>
    <property type="project" value="InterPro"/>
</dbReference>
<feature type="domain" description="RNase H type-1" evidence="1">
    <location>
        <begin position="22"/>
        <end position="90"/>
    </location>
</feature>
<keyword evidence="3" id="KW-1185">Reference proteome</keyword>
<gene>
    <name evidence="2" type="ORF">MTR67_002815</name>
</gene>
<dbReference type="InterPro" id="IPR036397">
    <property type="entry name" value="RNaseH_sf"/>
</dbReference>
<dbReference type="PANTHER" id="PTHR47723">
    <property type="entry name" value="OS05G0353850 PROTEIN"/>
    <property type="match status" value="1"/>
</dbReference>
<dbReference type="AlphaFoldDB" id="A0AAF0TDN2"/>
<reference evidence="2" key="1">
    <citation type="submission" date="2023-08" db="EMBL/GenBank/DDBJ databases">
        <title>A de novo genome assembly of Solanum verrucosum Schlechtendal, a Mexican diploid species geographically isolated from the other diploid A-genome species in potato relatives.</title>
        <authorList>
            <person name="Hosaka K."/>
        </authorList>
    </citation>
    <scope>NUCLEOTIDE SEQUENCE</scope>
    <source>
        <tissue evidence="2">Young leaves</tissue>
    </source>
</reference>
<dbReference type="InterPro" id="IPR053151">
    <property type="entry name" value="RNase_H-like"/>
</dbReference>
<organism evidence="2 3">
    <name type="scientific">Solanum verrucosum</name>
    <dbReference type="NCBI Taxonomy" id="315347"/>
    <lineage>
        <taxon>Eukaryota</taxon>
        <taxon>Viridiplantae</taxon>
        <taxon>Streptophyta</taxon>
        <taxon>Embryophyta</taxon>
        <taxon>Tracheophyta</taxon>
        <taxon>Spermatophyta</taxon>
        <taxon>Magnoliopsida</taxon>
        <taxon>eudicotyledons</taxon>
        <taxon>Gunneridae</taxon>
        <taxon>Pentapetalae</taxon>
        <taxon>asterids</taxon>
        <taxon>lamiids</taxon>
        <taxon>Solanales</taxon>
        <taxon>Solanaceae</taxon>
        <taxon>Solanoideae</taxon>
        <taxon>Solaneae</taxon>
        <taxon>Solanum</taxon>
    </lineage>
</organism>
<dbReference type="SUPFAM" id="SSF53098">
    <property type="entry name" value="Ribonuclease H-like"/>
    <property type="match status" value="1"/>
</dbReference>
<proteinExistence type="predicted"/>
<evidence type="ECO:0000259" key="1">
    <source>
        <dbReference type="Pfam" id="PF13456"/>
    </source>
</evidence>
<evidence type="ECO:0000313" key="3">
    <source>
        <dbReference type="Proteomes" id="UP001234989"/>
    </source>
</evidence>
<evidence type="ECO:0000313" key="2">
    <source>
        <dbReference type="EMBL" id="WMV09430.1"/>
    </source>
</evidence>
<dbReference type="PANTHER" id="PTHR47723:SF19">
    <property type="entry name" value="POLYNUCLEOTIDYL TRANSFERASE, RIBONUCLEASE H-LIKE SUPERFAMILY PROTEIN"/>
    <property type="match status" value="1"/>
</dbReference>
<dbReference type="EMBL" id="CP133612">
    <property type="protein sequence ID" value="WMV09430.1"/>
    <property type="molecule type" value="Genomic_DNA"/>
</dbReference>
<dbReference type="InterPro" id="IPR012337">
    <property type="entry name" value="RNaseH-like_sf"/>
</dbReference>
<dbReference type="GO" id="GO:0003676">
    <property type="term" value="F:nucleic acid binding"/>
    <property type="evidence" value="ECO:0007669"/>
    <property type="project" value="InterPro"/>
</dbReference>
<name>A0AAF0TDN2_SOLVR</name>
<dbReference type="InterPro" id="IPR002156">
    <property type="entry name" value="RNaseH_domain"/>
</dbReference>
<accession>A0AAF0TDN2</accession>
<protein>
    <recommendedName>
        <fullName evidence="1">RNase H type-1 domain-containing protein</fullName>
    </recommendedName>
</protein>
<dbReference type="Pfam" id="PF13456">
    <property type="entry name" value="RVT_3"/>
    <property type="match status" value="1"/>
</dbReference>